<evidence type="ECO:0000313" key="2">
    <source>
        <dbReference type="Proteomes" id="UP000434409"/>
    </source>
</evidence>
<dbReference type="AlphaFoldDB" id="A0A6N7USQ4"/>
<evidence type="ECO:0000313" key="1">
    <source>
        <dbReference type="EMBL" id="MSR94101.1"/>
    </source>
</evidence>
<gene>
    <name evidence="1" type="ORF">FYJ34_07475</name>
</gene>
<dbReference type="Proteomes" id="UP000434409">
    <property type="component" value="Unassembled WGS sequence"/>
</dbReference>
<organism evidence="1 2">
    <name type="scientific">Suipraeoptans intestinalis</name>
    <dbReference type="NCBI Taxonomy" id="2606628"/>
    <lineage>
        <taxon>Bacteria</taxon>
        <taxon>Bacillati</taxon>
        <taxon>Bacillota</taxon>
        <taxon>Clostridia</taxon>
        <taxon>Lachnospirales</taxon>
        <taxon>Lachnospiraceae</taxon>
        <taxon>Suipraeoptans</taxon>
    </lineage>
</organism>
<reference evidence="1 2" key="1">
    <citation type="submission" date="2019-08" db="EMBL/GenBank/DDBJ databases">
        <title>In-depth cultivation of the pig gut microbiome towards novel bacterial diversity and tailored functional studies.</title>
        <authorList>
            <person name="Wylensek D."/>
            <person name="Hitch T.C.A."/>
            <person name="Clavel T."/>
        </authorList>
    </citation>
    <scope>NUCLEOTIDE SEQUENCE [LARGE SCALE GENOMIC DNA]</scope>
    <source>
        <strain evidence="1 2">68-1-5</strain>
    </source>
</reference>
<comment type="caution">
    <text evidence="1">The sequence shown here is derived from an EMBL/GenBank/DDBJ whole genome shotgun (WGS) entry which is preliminary data.</text>
</comment>
<accession>A0A6N7USQ4</accession>
<dbReference type="EMBL" id="VULY01000018">
    <property type="protein sequence ID" value="MSR94101.1"/>
    <property type="molecule type" value="Genomic_DNA"/>
</dbReference>
<keyword evidence="2" id="KW-1185">Reference proteome</keyword>
<proteinExistence type="predicted"/>
<name>A0A6N7USQ4_9FIRM</name>
<protein>
    <submittedName>
        <fullName evidence="1">Uncharacterized protein</fullName>
    </submittedName>
</protein>
<sequence length="101" mass="10976">MKINKANCTHTVNGRVKELKVKGQDFPTMITVEYQVAGNNYVVTESLKLKSEKIKLGFLPIGQKRVPVMGNTAVGSSATVSYNPSNPAEAFITHNIGKVNI</sequence>
<dbReference type="RefSeq" id="WP_154477502.1">
    <property type="nucleotide sequence ID" value="NZ_VULY01000018.1"/>
</dbReference>